<sequence>MYTVHGQLFFASVQDFTAKIDEVEKVEQIIIGFSDAHIWDDSSVGAVDRVYVKLKEKSQRIEFIGLNESSKRLVERLAVYPIKGND</sequence>
<dbReference type="RefSeq" id="WP_378154521.1">
    <property type="nucleotide sequence ID" value="NZ_JBHSEC010000014.1"/>
</dbReference>
<comment type="caution">
    <text evidence="2">The sequence shown here is derived from an EMBL/GenBank/DDBJ whole genome shotgun (WGS) entry which is preliminary data.</text>
</comment>
<protein>
    <submittedName>
        <fullName evidence="2">STAS domain-containing protein</fullName>
    </submittedName>
</protein>
<keyword evidence="3" id="KW-1185">Reference proteome</keyword>
<dbReference type="Gene3D" id="3.30.750.24">
    <property type="entry name" value="STAS domain"/>
    <property type="match status" value="1"/>
</dbReference>
<evidence type="ECO:0000313" key="3">
    <source>
        <dbReference type="Proteomes" id="UP001595817"/>
    </source>
</evidence>
<dbReference type="PROSITE" id="PS50801">
    <property type="entry name" value="STAS"/>
    <property type="match status" value="1"/>
</dbReference>
<dbReference type="SUPFAM" id="SSF52091">
    <property type="entry name" value="SpoIIaa-like"/>
    <property type="match status" value="1"/>
</dbReference>
<dbReference type="InterPro" id="IPR036513">
    <property type="entry name" value="STAS_dom_sf"/>
</dbReference>
<accession>A0ABV8X5T3</accession>
<organism evidence="2 3">
    <name type="scientific">Chungangia koreensis</name>
    <dbReference type="NCBI Taxonomy" id="752657"/>
    <lineage>
        <taxon>Bacteria</taxon>
        <taxon>Bacillati</taxon>
        <taxon>Bacillota</taxon>
        <taxon>Bacilli</taxon>
        <taxon>Lactobacillales</taxon>
        <taxon>Chungangia</taxon>
    </lineage>
</organism>
<dbReference type="Proteomes" id="UP001595817">
    <property type="component" value="Unassembled WGS sequence"/>
</dbReference>
<evidence type="ECO:0000313" key="2">
    <source>
        <dbReference type="EMBL" id="MFC4410504.1"/>
    </source>
</evidence>
<reference evidence="3" key="1">
    <citation type="journal article" date="2019" name="Int. J. Syst. Evol. Microbiol.">
        <title>The Global Catalogue of Microorganisms (GCM) 10K type strain sequencing project: providing services to taxonomists for standard genome sequencing and annotation.</title>
        <authorList>
            <consortium name="The Broad Institute Genomics Platform"/>
            <consortium name="The Broad Institute Genome Sequencing Center for Infectious Disease"/>
            <person name="Wu L."/>
            <person name="Ma J."/>
        </authorList>
    </citation>
    <scope>NUCLEOTIDE SEQUENCE [LARGE SCALE GENOMIC DNA]</scope>
    <source>
        <strain evidence="3">CCUG 59778</strain>
    </source>
</reference>
<proteinExistence type="predicted"/>
<dbReference type="EMBL" id="JBHSEC010000014">
    <property type="protein sequence ID" value="MFC4410504.1"/>
    <property type="molecule type" value="Genomic_DNA"/>
</dbReference>
<name>A0ABV8X5T3_9LACT</name>
<dbReference type="CDD" id="cd07042">
    <property type="entry name" value="STAS_SulP_like_sulfate_transporter"/>
    <property type="match status" value="1"/>
</dbReference>
<dbReference type="InterPro" id="IPR002645">
    <property type="entry name" value="STAS_dom"/>
</dbReference>
<gene>
    <name evidence="2" type="ORF">ACFOZY_08715</name>
</gene>
<feature type="domain" description="STAS" evidence="1">
    <location>
        <begin position="1"/>
        <end position="86"/>
    </location>
</feature>
<dbReference type="Pfam" id="PF01740">
    <property type="entry name" value="STAS"/>
    <property type="match status" value="1"/>
</dbReference>
<evidence type="ECO:0000259" key="1">
    <source>
        <dbReference type="PROSITE" id="PS50801"/>
    </source>
</evidence>